<evidence type="ECO:0000313" key="4">
    <source>
        <dbReference type="Proteomes" id="UP000234240"/>
    </source>
</evidence>
<keyword evidence="2" id="KW-0472">Membrane</keyword>
<feature type="region of interest" description="Disordered" evidence="1">
    <location>
        <begin position="1"/>
        <end position="28"/>
    </location>
</feature>
<feature type="transmembrane region" description="Helical" evidence="2">
    <location>
        <begin position="97"/>
        <end position="117"/>
    </location>
</feature>
<evidence type="ECO:0008006" key="5">
    <source>
        <dbReference type="Google" id="ProtNLM"/>
    </source>
</evidence>
<evidence type="ECO:0000256" key="2">
    <source>
        <dbReference type="SAM" id="Phobius"/>
    </source>
</evidence>
<gene>
    <name evidence="3" type="ORF">CYR55_03310</name>
</gene>
<sequence length="120" mass="13369">MQNVSPYSNAGRPATEPSRPLRPAADRRESEEPSYSFLGGSAGFIFYWLAFAIPFMVYGANTLFFLLYTWPFFLALMPVSVLVGIAVSMLLRGNVPLTLLISGAVVICLFWMLFSFLTGW</sequence>
<dbReference type="RefSeq" id="WP_101814744.1">
    <property type="nucleotide sequence ID" value="NZ_PJZF01000002.1"/>
</dbReference>
<proteinExistence type="predicted"/>
<dbReference type="Proteomes" id="UP000234240">
    <property type="component" value="Unassembled WGS sequence"/>
</dbReference>
<dbReference type="NCBIfam" id="NF008001">
    <property type="entry name" value="PRK10726.1"/>
    <property type="match status" value="1"/>
</dbReference>
<accession>A0A2N5EEJ7</accession>
<dbReference type="AlphaFoldDB" id="A0A2N5EEJ7"/>
<reference evidence="3 4" key="1">
    <citation type="submission" date="2017-12" db="EMBL/GenBank/DDBJ databases">
        <title>Characterization of six clinical isolates of Enterochimera gen. nov., a novel genus of the Yersiniaciae family and the three species Enterochimera arupensis sp. nov., Enterochimera coloradensis sp. nov, and Enterochimera californica sp. nov.</title>
        <authorList>
            <person name="Rossi A."/>
            <person name="Fisher M."/>
        </authorList>
    </citation>
    <scope>NUCLEOTIDE SEQUENCE [LARGE SCALE GENOMIC DNA]</scope>
    <source>
        <strain evidence="4">2015-Iso6</strain>
    </source>
</reference>
<feature type="transmembrane region" description="Helical" evidence="2">
    <location>
        <begin position="37"/>
        <end position="58"/>
    </location>
</feature>
<keyword evidence="2" id="KW-1133">Transmembrane helix</keyword>
<dbReference type="InterPro" id="IPR022721">
    <property type="entry name" value="DUF3561"/>
</dbReference>
<evidence type="ECO:0000313" key="3">
    <source>
        <dbReference type="EMBL" id="PLR40955.1"/>
    </source>
</evidence>
<dbReference type="Pfam" id="PF12084">
    <property type="entry name" value="DUF3561"/>
    <property type="match status" value="1"/>
</dbReference>
<evidence type="ECO:0000256" key="1">
    <source>
        <dbReference type="SAM" id="MobiDB-lite"/>
    </source>
</evidence>
<feature type="transmembrane region" description="Helical" evidence="2">
    <location>
        <begin position="70"/>
        <end position="90"/>
    </location>
</feature>
<comment type="caution">
    <text evidence="3">The sequence shown here is derived from an EMBL/GenBank/DDBJ whole genome shotgun (WGS) entry which is preliminary data.</text>
</comment>
<name>A0A2N5EEJ7_9GAMM</name>
<dbReference type="OrthoDB" id="6414990at2"/>
<protein>
    <recommendedName>
        <fullName evidence="5">DUF3561 domain-containing protein</fullName>
    </recommendedName>
</protein>
<organism evidence="3 4">
    <name type="scientific">Chimaeribacter californicus</name>
    <dbReference type="NCBI Taxonomy" id="2060067"/>
    <lineage>
        <taxon>Bacteria</taxon>
        <taxon>Pseudomonadati</taxon>
        <taxon>Pseudomonadota</taxon>
        <taxon>Gammaproteobacteria</taxon>
        <taxon>Enterobacterales</taxon>
        <taxon>Yersiniaceae</taxon>
        <taxon>Chimaeribacter</taxon>
    </lineage>
</organism>
<keyword evidence="2" id="KW-0812">Transmembrane</keyword>
<keyword evidence="4" id="KW-1185">Reference proteome</keyword>
<dbReference type="EMBL" id="PJZF01000002">
    <property type="protein sequence ID" value="PLR40955.1"/>
    <property type="molecule type" value="Genomic_DNA"/>
</dbReference>